<evidence type="ECO:0000256" key="1">
    <source>
        <dbReference type="SAM" id="MobiDB-lite"/>
    </source>
</evidence>
<organism evidence="2 3">
    <name type="scientific">Mycobacterium leprae</name>
    <dbReference type="NCBI Taxonomy" id="1769"/>
    <lineage>
        <taxon>Bacteria</taxon>
        <taxon>Bacillati</taxon>
        <taxon>Actinomycetota</taxon>
        <taxon>Actinomycetes</taxon>
        <taxon>Mycobacteriales</taxon>
        <taxon>Mycobacteriaceae</taxon>
        <taxon>Mycobacterium</taxon>
    </lineage>
</organism>
<accession>A0AAD0P551</accession>
<sequence length="92" mass="9683">MYCGSRDFGDDDSVSHEPDQRTSAQLTALVTGAERVVSVLVAAASNRTTSSSRRAWVLLPDTTLILGDKVVSMLVAFSTGCDAAVGRDCSDT</sequence>
<gene>
    <name evidence="2" type="ORF">DIJ64_09595</name>
</gene>
<feature type="region of interest" description="Disordered" evidence="1">
    <location>
        <begin position="1"/>
        <end position="23"/>
    </location>
</feature>
<reference evidence="2 3" key="1">
    <citation type="submission" date="2018-05" db="EMBL/GenBank/DDBJ databases">
        <title>Evolution of small genomes with special reference to Mycobacterium leprae.</title>
        <authorList>
            <person name="Mohanty P.S."/>
            <person name="Bansal A.K."/>
            <person name="Gupta U.D."/>
            <person name="Naaz F."/>
            <person name="Dwivedi V.D."/>
            <person name="Singh H."/>
            <person name="Gupta G."/>
            <person name="Sharma S."/>
            <person name="Arora M."/>
        </authorList>
    </citation>
    <scope>NUCLEOTIDE SEQUENCE [LARGE SCALE GENOMIC DNA]</scope>
    <source>
        <strain evidence="2 3">MRHRU-235-G</strain>
    </source>
</reference>
<name>A0AAD0P551_MYCLR</name>
<protein>
    <submittedName>
        <fullName evidence="2">Uncharacterized protein</fullName>
    </submittedName>
</protein>
<dbReference type="EMBL" id="CP029543">
    <property type="protein sequence ID" value="AWV48215.1"/>
    <property type="molecule type" value="Genomic_DNA"/>
</dbReference>
<evidence type="ECO:0000313" key="3">
    <source>
        <dbReference type="Proteomes" id="UP000249682"/>
    </source>
</evidence>
<proteinExistence type="predicted"/>
<dbReference type="AlphaFoldDB" id="A0AAD0P551"/>
<dbReference type="Proteomes" id="UP000249682">
    <property type="component" value="Chromosome"/>
</dbReference>
<evidence type="ECO:0000313" key="2">
    <source>
        <dbReference type="EMBL" id="AWV48215.1"/>
    </source>
</evidence>